<dbReference type="GO" id="GO:0031956">
    <property type="term" value="F:medium-chain fatty acid-CoA ligase activity"/>
    <property type="evidence" value="ECO:0007669"/>
    <property type="project" value="TreeGrafter"/>
</dbReference>
<protein>
    <recommendedName>
        <fullName evidence="5">2-succinylbenzoate--CoA ligase</fullName>
        <ecNumber evidence="5">6.2.1.26</ecNumber>
    </recommendedName>
    <alternativeName>
        <fullName evidence="5">o-succinylbenzoyl-CoA synthetase</fullName>
        <shortName evidence="5">OSB-CoA synthetase</shortName>
    </alternativeName>
</protein>
<dbReference type="HAMAP" id="MF_00731">
    <property type="entry name" value="MenE"/>
    <property type="match status" value="1"/>
</dbReference>
<sequence length="483" mass="53720">MTSMPHWLSKQSFLQPERHAVEFMDGSFLTFRDLETRSKRMAGALAHEGIKEKDHVAVLSVNHPSFIEVVFGLSYLGARAVLLNIRLTPEELSYQVKDAEVETFIYGPEQAEKVAGLGNENLTFLSFRDLEGEYQTPELKETIELDEVFTLMYTSGTTGNPKAVLHTYGNHWFSAVSSALNLGFDREDKWLLNLPLFHVSGFSTLMKSVVYGMTIEFHDHFDAKAVVESIRQRGITMVSGVSVMLGKLVKALEGKELPSSFRCFLLGGGPATETLLKQANEAGIPVFQTYGMTETTSQIVTLSPQDAVRKLGSAGKALATASVHIDADEGETGEIMVEGPMVSEGYYNRERPTTRFFATGDMGRFDEEGFLYVVGRKKEMIISGGENVYPAEIENVLVQVDGVQEAAVVGVDDEKWGEVPAAFVTGEGIDRQHVKNACLRLLARFKHPAYIYHITELPRNASNKVMKHLLIERMKEGKYDEIE</sequence>
<evidence type="ECO:0000256" key="1">
    <source>
        <dbReference type="ARBA" id="ARBA00022428"/>
    </source>
</evidence>
<evidence type="ECO:0000259" key="7">
    <source>
        <dbReference type="Pfam" id="PF13193"/>
    </source>
</evidence>
<evidence type="ECO:0000313" key="9">
    <source>
        <dbReference type="Proteomes" id="UP000187608"/>
    </source>
</evidence>
<dbReference type="InterPro" id="IPR020845">
    <property type="entry name" value="AMP-binding_CS"/>
</dbReference>
<dbReference type="InterPro" id="IPR010192">
    <property type="entry name" value="MenE"/>
</dbReference>
<dbReference type="AlphaFoldDB" id="A0A1N7J464"/>
<dbReference type="UniPathway" id="UPA01057">
    <property type="reaction ID" value="UER00166"/>
</dbReference>
<dbReference type="GO" id="GO:0005524">
    <property type="term" value="F:ATP binding"/>
    <property type="evidence" value="ECO:0007669"/>
    <property type="project" value="UniProtKB-KW"/>
</dbReference>
<dbReference type="PROSITE" id="PS00455">
    <property type="entry name" value="AMP_BINDING"/>
    <property type="match status" value="1"/>
</dbReference>
<dbReference type="PANTHER" id="PTHR43201:SF5">
    <property type="entry name" value="MEDIUM-CHAIN ACYL-COA LIGASE ACSF2, MITOCHONDRIAL"/>
    <property type="match status" value="1"/>
</dbReference>
<dbReference type="EC" id="6.2.1.26" evidence="5"/>
<comment type="similarity">
    <text evidence="5">Belongs to the ATP-dependent AMP-binding enzyme family. MenE subfamily.</text>
</comment>
<comment type="function">
    <text evidence="5">Converts 2-succinylbenzoate (OSB) to 2-succinylbenzoyl-CoA (OSB-CoA).</text>
</comment>
<dbReference type="InterPro" id="IPR042099">
    <property type="entry name" value="ANL_N_sf"/>
</dbReference>
<dbReference type="GO" id="GO:0006631">
    <property type="term" value="P:fatty acid metabolic process"/>
    <property type="evidence" value="ECO:0007669"/>
    <property type="project" value="TreeGrafter"/>
</dbReference>
<evidence type="ECO:0000256" key="2">
    <source>
        <dbReference type="ARBA" id="ARBA00022598"/>
    </source>
</evidence>
<dbReference type="UniPathway" id="UPA00079"/>
<evidence type="ECO:0000313" key="8">
    <source>
        <dbReference type="EMBL" id="SIS44036.1"/>
    </source>
</evidence>
<comment type="catalytic activity">
    <reaction evidence="5">
        <text>2-succinylbenzoate + ATP + CoA = 2-succinylbenzoyl-CoA + AMP + diphosphate</text>
        <dbReference type="Rhea" id="RHEA:17009"/>
        <dbReference type="ChEBI" id="CHEBI:18325"/>
        <dbReference type="ChEBI" id="CHEBI:30616"/>
        <dbReference type="ChEBI" id="CHEBI:33019"/>
        <dbReference type="ChEBI" id="CHEBI:57287"/>
        <dbReference type="ChEBI" id="CHEBI:57364"/>
        <dbReference type="ChEBI" id="CHEBI:456215"/>
        <dbReference type="EC" id="6.2.1.26"/>
    </reaction>
</comment>
<dbReference type="SUPFAM" id="SSF56801">
    <property type="entry name" value="Acetyl-CoA synthetase-like"/>
    <property type="match status" value="1"/>
</dbReference>
<dbReference type="GO" id="GO:0008756">
    <property type="term" value="F:o-succinylbenzoate-CoA ligase activity"/>
    <property type="evidence" value="ECO:0007669"/>
    <property type="project" value="UniProtKB-UniRule"/>
</dbReference>
<dbReference type="STRING" id="570947.SAMN05421687_103327"/>
<dbReference type="Proteomes" id="UP000187608">
    <property type="component" value="Unassembled WGS sequence"/>
</dbReference>
<dbReference type="PANTHER" id="PTHR43201">
    <property type="entry name" value="ACYL-COA SYNTHETASE"/>
    <property type="match status" value="1"/>
</dbReference>
<evidence type="ECO:0000256" key="5">
    <source>
        <dbReference type="HAMAP-Rule" id="MF_00731"/>
    </source>
</evidence>
<feature type="domain" description="AMP-dependent synthetase/ligase" evidence="6">
    <location>
        <begin position="14"/>
        <end position="347"/>
    </location>
</feature>
<reference evidence="9" key="1">
    <citation type="submission" date="2017-01" db="EMBL/GenBank/DDBJ databases">
        <authorList>
            <person name="Varghese N."/>
            <person name="Submissions S."/>
        </authorList>
    </citation>
    <scope>NUCLEOTIDE SEQUENCE [LARGE SCALE GENOMIC DNA]</scope>
    <source>
        <strain evidence="9">DSM 23127</strain>
    </source>
</reference>
<evidence type="ECO:0000256" key="3">
    <source>
        <dbReference type="ARBA" id="ARBA00022741"/>
    </source>
</evidence>
<gene>
    <name evidence="5" type="primary">menE</name>
    <name evidence="8" type="ORF">SAMN05421687_103327</name>
</gene>
<dbReference type="Pfam" id="PF13193">
    <property type="entry name" value="AMP-binding_C"/>
    <property type="match status" value="1"/>
</dbReference>
<organism evidence="8 9">
    <name type="scientific">Salimicrobium flavidum</name>
    <dbReference type="NCBI Taxonomy" id="570947"/>
    <lineage>
        <taxon>Bacteria</taxon>
        <taxon>Bacillati</taxon>
        <taxon>Bacillota</taxon>
        <taxon>Bacilli</taxon>
        <taxon>Bacillales</taxon>
        <taxon>Bacillaceae</taxon>
        <taxon>Salimicrobium</taxon>
    </lineage>
</organism>
<dbReference type="InterPro" id="IPR000873">
    <property type="entry name" value="AMP-dep_synth/lig_dom"/>
</dbReference>
<dbReference type="NCBIfam" id="TIGR01923">
    <property type="entry name" value="menE"/>
    <property type="match status" value="1"/>
</dbReference>
<keyword evidence="9" id="KW-1185">Reference proteome</keyword>
<dbReference type="EMBL" id="FTOC01000003">
    <property type="protein sequence ID" value="SIS44036.1"/>
    <property type="molecule type" value="Genomic_DNA"/>
</dbReference>
<name>A0A1N7J464_9BACI</name>
<evidence type="ECO:0000256" key="4">
    <source>
        <dbReference type="ARBA" id="ARBA00022840"/>
    </source>
</evidence>
<dbReference type="Pfam" id="PF00501">
    <property type="entry name" value="AMP-binding"/>
    <property type="match status" value="1"/>
</dbReference>
<evidence type="ECO:0000259" key="6">
    <source>
        <dbReference type="Pfam" id="PF00501"/>
    </source>
</evidence>
<keyword evidence="2 5" id="KW-0436">Ligase</keyword>
<dbReference type="RefSeq" id="WP_076558016.1">
    <property type="nucleotide sequence ID" value="NZ_FTOC01000003.1"/>
</dbReference>
<accession>A0A1N7J464</accession>
<feature type="domain" description="AMP-binding enzyme C-terminal" evidence="7">
    <location>
        <begin position="392"/>
        <end position="464"/>
    </location>
</feature>
<dbReference type="NCBIfam" id="NF002966">
    <property type="entry name" value="PRK03640.1"/>
    <property type="match status" value="1"/>
</dbReference>
<dbReference type="Gene3D" id="3.40.50.12780">
    <property type="entry name" value="N-terminal domain of ligase-like"/>
    <property type="match status" value="1"/>
</dbReference>
<comment type="pathway">
    <text evidence="5">Quinol/quinone metabolism; 1,4-dihydroxy-2-naphthoate biosynthesis; 1,4-dihydroxy-2-naphthoate from chorismate: step 5/7.</text>
</comment>
<dbReference type="Gene3D" id="3.30.300.30">
    <property type="match status" value="1"/>
</dbReference>
<dbReference type="OrthoDB" id="9762242at2"/>
<comment type="pathway">
    <text evidence="5">Quinol/quinone metabolism; menaquinone biosynthesis.</text>
</comment>
<keyword evidence="1 5" id="KW-0474">Menaquinone biosynthesis</keyword>
<keyword evidence="3 5" id="KW-0547">Nucleotide-binding</keyword>
<dbReference type="InterPro" id="IPR025110">
    <property type="entry name" value="AMP-bd_C"/>
</dbReference>
<keyword evidence="4 5" id="KW-0067">ATP-binding</keyword>
<dbReference type="GO" id="GO:0009234">
    <property type="term" value="P:menaquinone biosynthetic process"/>
    <property type="evidence" value="ECO:0007669"/>
    <property type="project" value="UniProtKB-UniRule"/>
</dbReference>
<dbReference type="InterPro" id="IPR045851">
    <property type="entry name" value="AMP-bd_C_sf"/>
</dbReference>
<proteinExistence type="inferred from homology"/>